<evidence type="ECO:0000313" key="5">
    <source>
        <dbReference type="Proteomes" id="UP000238296"/>
    </source>
</evidence>
<dbReference type="InterPro" id="IPR029045">
    <property type="entry name" value="ClpP/crotonase-like_dom_sf"/>
</dbReference>
<comment type="subcellular location">
    <subcellularLocation>
        <location evidence="1">Peroxisome</location>
    </subcellularLocation>
</comment>
<organism evidence="4 5">
    <name type="scientific">Mycobacterium talmoniae</name>
    <dbReference type="NCBI Taxonomy" id="1858794"/>
    <lineage>
        <taxon>Bacteria</taxon>
        <taxon>Bacillati</taxon>
        <taxon>Actinomycetota</taxon>
        <taxon>Actinomycetes</taxon>
        <taxon>Mycobacteriales</taxon>
        <taxon>Mycobacteriaceae</taxon>
        <taxon>Mycobacterium</taxon>
    </lineage>
</organism>
<evidence type="ECO:0000256" key="2">
    <source>
        <dbReference type="ARBA" id="ARBA00023140"/>
    </source>
</evidence>
<keyword evidence="4" id="KW-0456">Lyase</keyword>
<proteinExistence type="predicted"/>
<dbReference type="SUPFAM" id="SSF52096">
    <property type="entry name" value="ClpP/crotonase"/>
    <property type="match status" value="1"/>
</dbReference>
<keyword evidence="3" id="KW-0413">Isomerase</keyword>
<dbReference type="EC" id="4.2.1.17" evidence="4"/>
<accession>A0A2S8BN88</accession>
<comment type="caution">
    <text evidence="4">The sequence shown here is derived from an EMBL/GenBank/DDBJ whole genome shotgun (WGS) entry which is preliminary data.</text>
</comment>
<dbReference type="PANTHER" id="PTHR43684">
    <property type="match status" value="1"/>
</dbReference>
<evidence type="ECO:0000256" key="3">
    <source>
        <dbReference type="ARBA" id="ARBA00023235"/>
    </source>
</evidence>
<dbReference type="Proteomes" id="UP000238296">
    <property type="component" value="Unassembled WGS sequence"/>
</dbReference>
<evidence type="ECO:0000313" key="4">
    <source>
        <dbReference type="EMBL" id="PQM48026.1"/>
    </source>
</evidence>
<gene>
    <name evidence="4" type="primary">paaF_3</name>
    <name evidence="4" type="ORF">C1Y40_01849</name>
</gene>
<dbReference type="InterPro" id="IPR051053">
    <property type="entry name" value="ECH/Chromodomain_protein"/>
</dbReference>
<keyword evidence="2" id="KW-0576">Peroxisome</keyword>
<dbReference type="Gene3D" id="3.90.226.10">
    <property type="entry name" value="2-enoyl-CoA Hydratase, Chain A, domain 1"/>
    <property type="match status" value="1"/>
</dbReference>
<reference evidence="4 5" key="1">
    <citation type="journal article" date="2017" name="Int. J. Syst. Evol. Microbiol.">
        <title>Mycobacterium talmoniae sp. nov., a slowly growing mycobacterium isolated from human respiratory samples.</title>
        <authorList>
            <person name="Davidson R.M."/>
            <person name="DeGroote M.A."/>
            <person name="Marola J.L."/>
            <person name="Buss S."/>
            <person name="Jones V."/>
            <person name="McNeil M.R."/>
            <person name="Freifeld A.G."/>
            <person name="Elaine Epperson L."/>
            <person name="Hasan N.A."/>
            <person name="Jackson M."/>
            <person name="Iwen P.C."/>
            <person name="Salfinger M."/>
            <person name="Strong M."/>
        </authorList>
    </citation>
    <scope>NUCLEOTIDE SEQUENCE [LARGE SCALE GENOMIC DNA]</scope>
    <source>
        <strain evidence="4 5">ATCC BAA-2683</strain>
    </source>
</reference>
<dbReference type="GO" id="GO:0004165">
    <property type="term" value="F:delta(3)-delta(2)-enoyl-CoA isomerase activity"/>
    <property type="evidence" value="ECO:0007669"/>
    <property type="project" value="UniProtKB-ARBA"/>
</dbReference>
<dbReference type="InterPro" id="IPR001753">
    <property type="entry name" value="Enoyl-CoA_hydra/iso"/>
</dbReference>
<protein>
    <submittedName>
        <fullName evidence="4">2,3-dehydroadipyl-CoA hydratase</fullName>
        <ecNumber evidence="4">4.2.1.17</ecNumber>
    </submittedName>
</protein>
<dbReference type="GO" id="GO:0004300">
    <property type="term" value="F:enoyl-CoA hydratase activity"/>
    <property type="evidence" value="ECO:0007669"/>
    <property type="project" value="UniProtKB-EC"/>
</dbReference>
<sequence length="237" mass="24586">MSTSSDVVTIRLNRPDKRNAITAAMYTALADALIAAEASAAAVVVLTGAGGAFTAGNDLQDMRDNPPVGDNPPPVRFLAALTGLRAVLVAAVDGPAIGVGTTVLLHCDFVYATARSTFRLPFVDLGLVPEAASTLLLPRLVGHQRAAELMLFGERFDAATAANVGIVTAVVADGTALDQLLAERTAALVAKPRAALRATKALLVDSTARTVPARLVLDRRVLQSLLPPAPDRAHEAQ</sequence>
<dbReference type="PANTHER" id="PTHR43684:SF1">
    <property type="entry name" value="ENOYL-COA DELTA ISOMERASE 2"/>
    <property type="match status" value="1"/>
</dbReference>
<name>A0A2S8BN88_9MYCO</name>
<evidence type="ECO:0000256" key="1">
    <source>
        <dbReference type="ARBA" id="ARBA00004275"/>
    </source>
</evidence>
<dbReference type="AlphaFoldDB" id="A0A2S8BN88"/>
<dbReference type="Pfam" id="PF00378">
    <property type="entry name" value="ECH_1"/>
    <property type="match status" value="1"/>
</dbReference>
<dbReference type="CDD" id="cd06558">
    <property type="entry name" value="crotonase-like"/>
    <property type="match status" value="1"/>
</dbReference>
<dbReference type="EMBL" id="PPEA01000254">
    <property type="protein sequence ID" value="PQM48026.1"/>
    <property type="molecule type" value="Genomic_DNA"/>
</dbReference>